<reference evidence="1 2" key="1">
    <citation type="journal article" date="2011" name="PLoS Pathog.">
        <title>Dynamic evolution of pathogenicity revealed by sequencing and comparative genomics of 19 Pseudomonas syringae isolates.</title>
        <authorList>
            <person name="Baltrus D.A."/>
            <person name="Nishimura M.T."/>
            <person name="Romanchuk A."/>
            <person name="Chang J.H."/>
            <person name="Mukhtar M.S."/>
            <person name="Cherkis K."/>
            <person name="Roach J."/>
            <person name="Grant S.R."/>
            <person name="Jones C.D."/>
            <person name="Dangl J.L."/>
        </authorList>
    </citation>
    <scope>NUCLEOTIDE SEQUENCE [LARGE SCALE GENOMIC DNA]</scope>
    <source>
        <strain evidence="2">race 4</strain>
    </source>
</reference>
<dbReference type="PANTHER" id="PTHR30325:SF0">
    <property type="entry name" value="INNER MEMBRANE ABC TRANSPORTER PERMEASE PROTEIN YEJE"/>
    <property type="match status" value="1"/>
</dbReference>
<dbReference type="HOGENOM" id="CLU_3337260_0_0_6"/>
<name>F3CIY3_PSESG</name>
<evidence type="ECO:0000313" key="1">
    <source>
        <dbReference type="EMBL" id="EGH19225.1"/>
    </source>
</evidence>
<accession>F3CIY3</accession>
<sequence length="38" mass="3988">MLTAISTVIGVCAGAIQGYYGGMTDLIGQRIQEIWSGL</sequence>
<proteinExistence type="predicted"/>
<dbReference type="EMBL" id="ADWY01003764">
    <property type="protein sequence ID" value="EGH19225.1"/>
    <property type="molecule type" value="Genomic_DNA"/>
</dbReference>
<protein>
    <submittedName>
        <fullName evidence="1">Peptide ABC transporter permease</fullName>
    </submittedName>
</protein>
<dbReference type="AlphaFoldDB" id="F3CIY3"/>
<dbReference type="Proteomes" id="UP000005466">
    <property type="component" value="Unassembled WGS sequence"/>
</dbReference>
<dbReference type="PANTHER" id="PTHR30325">
    <property type="entry name" value="MEMBRANE COMPONENT OF ABC TRANSPORTER"/>
    <property type="match status" value="1"/>
</dbReference>
<dbReference type="GO" id="GO:0042884">
    <property type="term" value="P:microcin transport"/>
    <property type="evidence" value="ECO:0007669"/>
    <property type="project" value="TreeGrafter"/>
</dbReference>
<evidence type="ECO:0000313" key="2">
    <source>
        <dbReference type="Proteomes" id="UP000005466"/>
    </source>
</evidence>
<comment type="caution">
    <text evidence="1">The sequence shown here is derived from an EMBL/GenBank/DDBJ whole genome shotgun (WGS) entry which is preliminary data.</text>
</comment>
<gene>
    <name evidence="1" type="ORF">Pgy4_40285</name>
</gene>
<organism evidence="1 2">
    <name type="scientific">Pseudomonas savastanoi pv. glycinea str. race 4</name>
    <dbReference type="NCBI Taxonomy" id="875330"/>
    <lineage>
        <taxon>Bacteria</taxon>
        <taxon>Pseudomonadati</taxon>
        <taxon>Pseudomonadota</taxon>
        <taxon>Gammaproteobacteria</taxon>
        <taxon>Pseudomonadales</taxon>
        <taxon>Pseudomonadaceae</taxon>
        <taxon>Pseudomonas</taxon>
    </lineage>
</organism>
<feature type="non-terminal residue" evidence="1">
    <location>
        <position position="38"/>
    </location>
</feature>